<dbReference type="InParanoid" id="A0A0D0BU78"/>
<feature type="compositionally biased region" description="Basic and acidic residues" evidence="2">
    <location>
        <begin position="307"/>
        <end position="330"/>
    </location>
</feature>
<reference evidence="4" key="2">
    <citation type="submission" date="2015-01" db="EMBL/GenBank/DDBJ databases">
        <title>Evolutionary Origins and Diversification of the Mycorrhizal Mutualists.</title>
        <authorList>
            <consortium name="DOE Joint Genome Institute"/>
            <consortium name="Mycorrhizal Genomics Consortium"/>
            <person name="Kohler A."/>
            <person name="Kuo A."/>
            <person name="Nagy L.G."/>
            <person name="Floudas D."/>
            <person name="Copeland A."/>
            <person name="Barry K.W."/>
            <person name="Cichocki N."/>
            <person name="Veneault-Fourrey C."/>
            <person name="LaButti K."/>
            <person name="Lindquist E.A."/>
            <person name="Lipzen A."/>
            <person name="Lundell T."/>
            <person name="Morin E."/>
            <person name="Murat C."/>
            <person name="Riley R."/>
            <person name="Ohm R."/>
            <person name="Sun H."/>
            <person name="Tunlid A."/>
            <person name="Henrissat B."/>
            <person name="Grigoriev I.V."/>
            <person name="Hibbett D.S."/>
            <person name="Martin F."/>
        </authorList>
    </citation>
    <scope>NUCLEOTIDE SEQUENCE [LARGE SCALE GENOMIC DNA]</scope>
    <source>
        <strain evidence="4">UH-Slu-Lm8-n1</strain>
    </source>
</reference>
<evidence type="ECO:0000313" key="4">
    <source>
        <dbReference type="Proteomes" id="UP000054485"/>
    </source>
</evidence>
<dbReference type="PANTHER" id="PTHR47357:SF1">
    <property type="entry name" value="SPINDLE POLE BODY COMPONENT 110"/>
    <property type="match status" value="1"/>
</dbReference>
<dbReference type="OrthoDB" id="3271002at2759"/>
<proteinExistence type="predicted"/>
<name>A0A0D0BU78_9AGAM</name>
<dbReference type="GO" id="GO:0005856">
    <property type="term" value="C:cytoskeleton"/>
    <property type="evidence" value="ECO:0007669"/>
    <property type="project" value="TreeGrafter"/>
</dbReference>
<feature type="coiled-coil region" evidence="1">
    <location>
        <begin position="423"/>
        <end position="492"/>
    </location>
</feature>
<evidence type="ECO:0000256" key="2">
    <source>
        <dbReference type="SAM" id="MobiDB-lite"/>
    </source>
</evidence>
<dbReference type="Gene3D" id="1.10.287.1490">
    <property type="match status" value="1"/>
</dbReference>
<feature type="coiled-coil region" evidence="1">
    <location>
        <begin position="353"/>
        <end position="387"/>
    </location>
</feature>
<organism evidence="3 4">
    <name type="scientific">Suillus luteus UH-Slu-Lm8-n1</name>
    <dbReference type="NCBI Taxonomy" id="930992"/>
    <lineage>
        <taxon>Eukaryota</taxon>
        <taxon>Fungi</taxon>
        <taxon>Dikarya</taxon>
        <taxon>Basidiomycota</taxon>
        <taxon>Agaricomycotina</taxon>
        <taxon>Agaricomycetes</taxon>
        <taxon>Agaricomycetidae</taxon>
        <taxon>Boletales</taxon>
        <taxon>Suillineae</taxon>
        <taxon>Suillaceae</taxon>
        <taxon>Suillus</taxon>
    </lineage>
</organism>
<dbReference type="AlphaFoldDB" id="A0A0D0BU78"/>
<feature type="region of interest" description="Disordered" evidence="2">
    <location>
        <begin position="293"/>
        <end position="345"/>
    </location>
</feature>
<evidence type="ECO:0000256" key="1">
    <source>
        <dbReference type="SAM" id="Coils"/>
    </source>
</evidence>
<dbReference type="STRING" id="930992.A0A0D0BU78"/>
<reference evidence="3 4" key="1">
    <citation type="submission" date="2014-04" db="EMBL/GenBank/DDBJ databases">
        <authorList>
            <consortium name="DOE Joint Genome Institute"/>
            <person name="Kuo A."/>
            <person name="Ruytinx J."/>
            <person name="Rineau F."/>
            <person name="Colpaert J."/>
            <person name="Kohler A."/>
            <person name="Nagy L.G."/>
            <person name="Floudas D."/>
            <person name="Copeland A."/>
            <person name="Barry K.W."/>
            <person name="Cichocki N."/>
            <person name="Veneault-Fourrey C."/>
            <person name="LaButti K."/>
            <person name="Lindquist E.A."/>
            <person name="Lipzen A."/>
            <person name="Lundell T."/>
            <person name="Morin E."/>
            <person name="Murat C."/>
            <person name="Sun H."/>
            <person name="Tunlid A."/>
            <person name="Henrissat B."/>
            <person name="Grigoriev I.V."/>
            <person name="Hibbett D.S."/>
            <person name="Martin F."/>
            <person name="Nordberg H.P."/>
            <person name="Cantor M.N."/>
            <person name="Hua S.X."/>
        </authorList>
    </citation>
    <scope>NUCLEOTIDE SEQUENCE [LARGE SCALE GENOMIC DNA]</scope>
    <source>
        <strain evidence="3 4">UH-Slu-Lm8-n1</strain>
    </source>
</reference>
<dbReference type="PANTHER" id="PTHR47357">
    <property type="entry name" value="COP1-INTERACTIVE PROTEIN 1"/>
    <property type="match status" value="1"/>
</dbReference>
<dbReference type="GO" id="GO:0005200">
    <property type="term" value="F:structural constituent of cytoskeleton"/>
    <property type="evidence" value="ECO:0007669"/>
    <property type="project" value="TreeGrafter"/>
</dbReference>
<keyword evidence="1" id="KW-0175">Coiled coil</keyword>
<keyword evidence="4" id="KW-1185">Reference proteome</keyword>
<gene>
    <name evidence="3" type="ORF">CY34DRAFT_800309</name>
</gene>
<sequence>MVASKTKKTSKYTYAERVLSAFSQAQKEHRRHSVHLATLRAHVRKIAKNRKDKLGPQWASWVGKAVKKLEEQGVLQPIDSSGYVGMTPEGKKVLSYARRKFLPTAAGDASPAQEDAVWKNVTEHFSPSAHKRQHAISASRLRSAFGEQEDAGEDSASARGSPRAKRRRRAPSPVKPSERSLTKMTKAELQTKVLELQRAKLTDQQLKAQLADRDEQLREVQDELEMLKLSAKRARAAMREEELTELDEQEFQYNMDDEFPVPDFATLDVQTPRAGTPQGAGMIRTQSGSIIHDISMRPTPAPSSPGAERDQRYRDDEDVFVDQRREHLRTPESLPNRRTLQTDEQQPALANTINATEKEIAKHVTEIQTLKETVTRLQSELDTLTGTADYYKSRVADLEGETNKLESGKRDLQRCLADRDHNITHLQNTILQHEQAAVQLNETLAQKEASLNAISTEAETLLRSKNEILAGVQGMEDEITAARSENRRLTDELASSHRDEETLREQMLELIRTTEERQGELIQSLSVAQNEARHGAILAQELLVVTETTKELERQLSEANSTSKALDAELAEALGCNGQLQLALEGSRKGIEELKNRITFSEMREAGLSSKLLTADMTRQSLEDAAAVAKNASRVERVKAQSTILGLLEKIDGLQIRRDNEVRGFGDRITALEGEIEDLKLNLHNASEARHGALAALKKSKDDFAHLENLLAAEHTTCNDLRDSLTQTQEQMSGLKAAKAACESTVDNLKAIYDQGKRMQTDWMSGMESMFASAQPASLQAHA</sequence>
<protein>
    <submittedName>
        <fullName evidence="3">Uncharacterized protein</fullName>
    </submittedName>
</protein>
<accession>A0A0D0BU78</accession>
<dbReference type="Proteomes" id="UP000054485">
    <property type="component" value="Unassembled WGS sequence"/>
</dbReference>
<dbReference type="HOGENOM" id="CLU_312846_0_0_1"/>
<feature type="region of interest" description="Disordered" evidence="2">
    <location>
        <begin position="143"/>
        <end position="185"/>
    </location>
</feature>
<evidence type="ECO:0000313" key="3">
    <source>
        <dbReference type="EMBL" id="KIK46613.1"/>
    </source>
</evidence>
<feature type="compositionally biased region" description="Polar residues" evidence="2">
    <location>
        <begin position="336"/>
        <end position="345"/>
    </location>
</feature>
<dbReference type="EMBL" id="KN835157">
    <property type="protein sequence ID" value="KIK46613.1"/>
    <property type="molecule type" value="Genomic_DNA"/>
</dbReference>